<keyword evidence="1" id="KW-0812">Transmembrane</keyword>
<keyword evidence="1" id="KW-0472">Membrane</keyword>
<feature type="transmembrane region" description="Helical" evidence="1">
    <location>
        <begin position="20"/>
        <end position="41"/>
    </location>
</feature>
<dbReference type="RefSeq" id="XP_016639985.1">
    <property type="nucleotide sequence ID" value="XM_016790682.1"/>
</dbReference>
<evidence type="ECO:0000313" key="3">
    <source>
        <dbReference type="Proteomes" id="UP000028545"/>
    </source>
</evidence>
<feature type="transmembrane region" description="Helical" evidence="1">
    <location>
        <begin position="83"/>
        <end position="108"/>
    </location>
</feature>
<dbReference type="Proteomes" id="UP000028545">
    <property type="component" value="Unassembled WGS sequence"/>
</dbReference>
<dbReference type="GeneID" id="27728312"/>
<evidence type="ECO:0000256" key="1">
    <source>
        <dbReference type="SAM" id="Phobius"/>
    </source>
</evidence>
<organism evidence="2 3">
    <name type="scientific">Pseudallescheria apiosperma</name>
    <name type="common">Scedosporium apiospermum</name>
    <dbReference type="NCBI Taxonomy" id="563466"/>
    <lineage>
        <taxon>Eukaryota</taxon>
        <taxon>Fungi</taxon>
        <taxon>Dikarya</taxon>
        <taxon>Ascomycota</taxon>
        <taxon>Pezizomycotina</taxon>
        <taxon>Sordariomycetes</taxon>
        <taxon>Hypocreomycetidae</taxon>
        <taxon>Microascales</taxon>
        <taxon>Microascaceae</taxon>
        <taxon>Scedosporium</taxon>
    </lineage>
</organism>
<name>A0A084FYM4_PSEDA</name>
<keyword evidence="1" id="KW-1133">Transmembrane helix</keyword>
<dbReference type="HOGENOM" id="CLU_093227_0_0_1"/>
<protein>
    <submittedName>
        <fullName evidence="2">Uncharacterized protein</fullName>
    </submittedName>
</protein>
<dbReference type="OrthoDB" id="4749694at2759"/>
<dbReference type="AlphaFoldDB" id="A0A084FYM4"/>
<dbReference type="OMA" id="DIGRWIA"/>
<proteinExistence type="predicted"/>
<keyword evidence="3" id="KW-1185">Reference proteome</keyword>
<gene>
    <name evidence="2" type="ORF">SAPIO_CDS9240</name>
</gene>
<feature type="transmembrane region" description="Helical" evidence="1">
    <location>
        <begin position="53"/>
        <end position="71"/>
    </location>
</feature>
<dbReference type="VEuPathDB" id="FungiDB:SAPIO_CDS9240"/>
<accession>A0A084FYM4</accession>
<sequence length="190" mass="20557">MSAEKPKSKNPIKKLYDNGLNAAAGKWICAIVILGLSAAAVAKVKEGPVRPAAIVNLAFATSHFFLLGPPVDPISATNPRTPKWYIIILGISTAMWIVGPVLMFAMLYGNDKEGVSYLERRRLGGLVGEITSIARSGTESICIAAGCFGLSALILSLYQWYFVIAVHTKKFTPEQVKEGYDELVTNAKKK</sequence>
<dbReference type="EMBL" id="JOWA01000132">
    <property type="protein sequence ID" value="KEZ40186.1"/>
    <property type="molecule type" value="Genomic_DNA"/>
</dbReference>
<reference evidence="2 3" key="1">
    <citation type="journal article" date="2014" name="Genome Announc.">
        <title>Draft genome sequence of the pathogenic fungus Scedosporium apiospermum.</title>
        <authorList>
            <person name="Vandeputte P."/>
            <person name="Ghamrawi S."/>
            <person name="Rechenmann M."/>
            <person name="Iltis A."/>
            <person name="Giraud S."/>
            <person name="Fleury M."/>
            <person name="Thornton C."/>
            <person name="Delhaes L."/>
            <person name="Meyer W."/>
            <person name="Papon N."/>
            <person name="Bouchara J.P."/>
        </authorList>
    </citation>
    <scope>NUCLEOTIDE SEQUENCE [LARGE SCALE GENOMIC DNA]</scope>
    <source>
        <strain evidence="2 3">IHEM 14462</strain>
    </source>
</reference>
<dbReference type="KEGG" id="sapo:SAPIO_CDS9240"/>
<comment type="caution">
    <text evidence="2">The sequence shown here is derived from an EMBL/GenBank/DDBJ whole genome shotgun (WGS) entry which is preliminary data.</text>
</comment>
<evidence type="ECO:0000313" key="2">
    <source>
        <dbReference type="EMBL" id="KEZ40186.1"/>
    </source>
</evidence>
<feature type="transmembrane region" description="Helical" evidence="1">
    <location>
        <begin position="141"/>
        <end position="161"/>
    </location>
</feature>